<dbReference type="EMBL" id="JAIWYP010000004">
    <property type="protein sequence ID" value="KAH3835377.1"/>
    <property type="molecule type" value="Genomic_DNA"/>
</dbReference>
<gene>
    <name evidence="1" type="ORF">DPMN_108723</name>
</gene>
<evidence type="ECO:0000313" key="1">
    <source>
        <dbReference type="EMBL" id="KAH3835377.1"/>
    </source>
</evidence>
<accession>A0A9D4K9N4</accession>
<proteinExistence type="predicted"/>
<sequence>MLEAAIAHASDSQLFATFEKIQDECRRYEKIATENNKETLEVVYTFRMDERLRYVVSTVRKFGHLSVENDETPVKSLGKWSVRETGIIGARSPFDDFRGVDVFPNGDIIIADRISKSVLLFHGSGEYASHVNFQTRPCNVAVLGVRTCCVSLPEIQEIHVLKSSYKSLEDYRAISTGISCFAMTNFAGEYLTIQQREEQEEKGRVQIAQSEQQLSHKVVIDITANNKNVQGLAYDEITGKLYIATDFEALKCYNIRGRIFFRSSYPGFGDFRGMCVDRESHVYVASYGG</sequence>
<reference evidence="1" key="1">
    <citation type="journal article" date="2019" name="bioRxiv">
        <title>The Genome of the Zebra Mussel, Dreissena polymorpha: A Resource for Invasive Species Research.</title>
        <authorList>
            <person name="McCartney M.A."/>
            <person name="Auch B."/>
            <person name="Kono T."/>
            <person name="Mallez S."/>
            <person name="Zhang Y."/>
            <person name="Obille A."/>
            <person name="Becker A."/>
            <person name="Abrahante J.E."/>
            <person name="Garbe J."/>
            <person name="Badalamenti J.P."/>
            <person name="Herman A."/>
            <person name="Mangelson H."/>
            <person name="Liachko I."/>
            <person name="Sullivan S."/>
            <person name="Sone E.D."/>
            <person name="Koren S."/>
            <person name="Silverstein K.A.T."/>
            <person name="Beckman K.B."/>
            <person name="Gohl D.M."/>
        </authorList>
    </citation>
    <scope>NUCLEOTIDE SEQUENCE</scope>
    <source>
        <strain evidence="1">Duluth1</strain>
        <tissue evidence="1">Whole animal</tissue>
    </source>
</reference>
<reference evidence="1" key="2">
    <citation type="submission" date="2020-11" db="EMBL/GenBank/DDBJ databases">
        <authorList>
            <person name="McCartney M.A."/>
            <person name="Auch B."/>
            <person name="Kono T."/>
            <person name="Mallez S."/>
            <person name="Becker A."/>
            <person name="Gohl D.M."/>
            <person name="Silverstein K.A.T."/>
            <person name="Koren S."/>
            <person name="Bechman K.B."/>
            <person name="Herman A."/>
            <person name="Abrahante J.E."/>
            <person name="Garbe J."/>
        </authorList>
    </citation>
    <scope>NUCLEOTIDE SEQUENCE</scope>
    <source>
        <strain evidence="1">Duluth1</strain>
        <tissue evidence="1">Whole animal</tissue>
    </source>
</reference>
<dbReference type="SUPFAM" id="SSF101898">
    <property type="entry name" value="NHL repeat"/>
    <property type="match status" value="1"/>
</dbReference>
<evidence type="ECO:0000313" key="2">
    <source>
        <dbReference type="Proteomes" id="UP000828390"/>
    </source>
</evidence>
<organism evidence="1 2">
    <name type="scientific">Dreissena polymorpha</name>
    <name type="common">Zebra mussel</name>
    <name type="synonym">Mytilus polymorpha</name>
    <dbReference type="NCBI Taxonomy" id="45954"/>
    <lineage>
        <taxon>Eukaryota</taxon>
        <taxon>Metazoa</taxon>
        <taxon>Spiralia</taxon>
        <taxon>Lophotrochozoa</taxon>
        <taxon>Mollusca</taxon>
        <taxon>Bivalvia</taxon>
        <taxon>Autobranchia</taxon>
        <taxon>Heteroconchia</taxon>
        <taxon>Euheterodonta</taxon>
        <taxon>Imparidentia</taxon>
        <taxon>Neoheterodontei</taxon>
        <taxon>Myida</taxon>
        <taxon>Dreissenoidea</taxon>
        <taxon>Dreissenidae</taxon>
        <taxon>Dreissena</taxon>
    </lineage>
</organism>
<dbReference type="Proteomes" id="UP000828390">
    <property type="component" value="Unassembled WGS sequence"/>
</dbReference>
<name>A0A9D4K9N4_DREPO</name>
<comment type="caution">
    <text evidence="1">The sequence shown here is derived from an EMBL/GenBank/DDBJ whole genome shotgun (WGS) entry which is preliminary data.</text>
</comment>
<dbReference type="AlphaFoldDB" id="A0A9D4K9N4"/>
<protein>
    <submittedName>
        <fullName evidence="1">Uncharacterized protein</fullName>
    </submittedName>
</protein>
<keyword evidence="2" id="KW-1185">Reference proteome</keyword>